<evidence type="ECO:0000313" key="2">
    <source>
        <dbReference type="Proteomes" id="UP000658225"/>
    </source>
</evidence>
<protein>
    <recommendedName>
        <fullName evidence="3">Transposase</fullName>
    </recommendedName>
</protein>
<dbReference type="AlphaFoldDB" id="A0A927MM08"/>
<name>A0A927MM08_9BACL</name>
<accession>A0A927MM08</accession>
<gene>
    <name evidence="1" type="ORF">H4683_003951</name>
</gene>
<reference evidence="1" key="1">
    <citation type="submission" date="2020-10" db="EMBL/GenBank/DDBJ databases">
        <title>Genomic Encyclopedia of Type Strains, Phase IV (KMG-IV): sequencing the most valuable type-strain genomes for metagenomic binning, comparative biology and taxonomic classification.</title>
        <authorList>
            <person name="Goeker M."/>
        </authorList>
    </citation>
    <scope>NUCLEOTIDE SEQUENCE</scope>
    <source>
        <strain evidence="1">DSM 13886</strain>
    </source>
</reference>
<organism evidence="1 2">
    <name type="scientific">Sporosarcina limicola</name>
    <dbReference type="NCBI Taxonomy" id="34101"/>
    <lineage>
        <taxon>Bacteria</taxon>
        <taxon>Bacillati</taxon>
        <taxon>Bacillota</taxon>
        <taxon>Bacilli</taxon>
        <taxon>Bacillales</taxon>
        <taxon>Caryophanaceae</taxon>
        <taxon>Sporosarcina</taxon>
    </lineage>
</organism>
<evidence type="ECO:0000313" key="1">
    <source>
        <dbReference type="EMBL" id="MBE1556825.1"/>
    </source>
</evidence>
<dbReference type="Proteomes" id="UP000658225">
    <property type="component" value="Unassembled WGS sequence"/>
</dbReference>
<sequence>MTRDERRAMWQARIDAFKVSGESSVKTWCAENNISYQSMCVWLKKDWPKKDVFQHLKFCSSVHHSFDCF</sequence>
<evidence type="ECO:0008006" key="3">
    <source>
        <dbReference type="Google" id="ProtNLM"/>
    </source>
</evidence>
<proteinExistence type="predicted"/>
<dbReference type="EMBL" id="JADBEL010000037">
    <property type="protein sequence ID" value="MBE1556825.1"/>
    <property type="molecule type" value="Genomic_DNA"/>
</dbReference>
<dbReference type="NCBIfam" id="NF047593">
    <property type="entry name" value="IS66_ISAeme5_TnpA"/>
    <property type="match status" value="1"/>
</dbReference>
<keyword evidence="2" id="KW-1185">Reference proteome</keyword>
<comment type="caution">
    <text evidence="1">The sequence shown here is derived from an EMBL/GenBank/DDBJ whole genome shotgun (WGS) entry which is preliminary data.</text>
</comment>